<keyword evidence="2" id="KW-1185">Reference proteome</keyword>
<dbReference type="AlphaFoldDB" id="M4DCJ6"/>
<reference evidence="1 2" key="1">
    <citation type="journal article" date="2011" name="Nat. Genet.">
        <title>The genome of the mesopolyploid crop species Brassica rapa.</title>
        <authorList>
            <consortium name="Brassica rapa Genome Sequencing Project Consortium"/>
            <person name="Wang X."/>
            <person name="Wang H."/>
            <person name="Wang J."/>
            <person name="Sun R."/>
            <person name="Wu J."/>
            <person name="Liu S."/>
            <person name="Bai Y."/>
            <person name="Mun J.H."/>
            <person name="Bancroft I."/>
            <person name="Cheng F."/>
            <person name="Huang S."/>
            <person name="Li X."/>
            <person name="Hua W."/>
            <person name="Wang J."/>
            <person name="Wang X."/>
            <person name="Freeling M."/>
            <person name="Pires J.C."/>
            <person name="Paterson A.H."/>
            <person name="Chalhoub B."/>
            <person name="Wang B."/>
            <person name="Hayward A."/>
            <person name="Sharpe A.G."/>
            <person name="Park B.S."/>
            <person name="Weisshaar B."/>
            <person name="Liu B."/>
            <person name="Li B."/>
            <person name="Liu B."/>
            <person name="Tong C."/>
            <person name="Song C."/>
            <person name="Duran C."/>
            <person name="Peng C."/>
            <person name="Geng C."/>
            <person name="Koh C."/>
            <person name="Lin C."/>
            <person name="Edwards D."/>
            <person name="Mu D."/>
            <person name="Shen D."/>
            <person name="Soumpourou E."/>
            <person name="Li F."/>
            <person name="Fraser F."/>
            <person name="Conant G."/>
            <person name="Lassalle G."/>
            <person name="King G.J."/>
            <person name="Bonnema G."/>
            <person name="Tang H."/>
            <person name="Wang H."/>
            <person name="Belcram H."/>
            <person name="Zhou H."/>
            <person name="Hirakawa H."/>
            <person name="Abe H."/>
            <person name="Guo H."/>
            <person name="Wang H."/>
            <person name="Jin H."/>
            <person name="Parkin I.A."/>
            <person name="Batley J."/>
            <person name="Kim J.S."/>
            <person name="Just J."/>
            <person name="Li J."/>
            <person name="Xu J."/>
            <person name="Deng J."/>
            <person name="Kim J.A."/>
            <person name="Li J."/>
            <person name="Yu J."/>
            <person name="Meng J."/>
            <person name="Wang J."/>
            <person name="Min J."/>
            <person name="Poulain J."/>
            <person name="Wang J."/>
            <person name="Hatakeyama K."/>
            <person name="Wu K."/>
            <person name="Wang L."/>
            <person name="Fang L."/>
            <person name="Trick M."/>
            <person name="Links M.G."/>
            <person name="Zhao M."/>
            <person name="Jin M."/>
            <person name="Ramchiary N."/>
            <person name="Drou N."/>
            <person name="Berkman P.J."/>
            <person name="Cai Q."/>
            <person name="Huang Q."/>
            <person name="Li R."/>
            <person name="Tabata S."/>
            <person name="Cheng S."/>
            <person name="Zhang S."/>
            <person name="Zhang S."/>
            <person name="Huang S."/>
            <person name="Sato S."/>
            <person name="Sun S."/>
            <person name="Kwon S.J."/>
            <person name="Choi S.R."/>
            <person name="Lee T.H."/>
            <person name="Fan W."/>
            <person name="Zhao X."/>
            <person name="Tan X."/>
            <person name="Xu X."/>
            <person name="Wang Y."/>
            <person name="Qiu Y."/>
            <person name="Yin Y."/>
            <person name="Li Y."/>
            <person name="Du Y."/>
            <person name="Liao Y."/>
            <person name="Lim Y."/>
            <person name="Narusaka Y."/>
            <person name="Wang Y."/>
            <person name="Wang Z."/>
            <person name="Li Z."/>
            <person name="Wang Z."/>
            <person name="Xiong Z."/>
            <person name="Zhang Z."/>
        </authorList>
    </citation>
    <scope>NUCLEOTIDE SEQUENCE [LARGE SCALE GENOMIC DNA]</scope>
    <source>
        <strain evidence="1 2">cv. Chiifu-401-42</strain>
    </source>
</reference>
<dbReference type="Proteomes" id="UP000011750">
    <property type="component" value="Chromosome A08"/>
</dbReference>
<dbReference type="Gramene" id="Bra014211.1">
    <property type="protein sequence ID" value="Bra014211.1-P"/>
    <property type="gene ID" value="Bra014211"/>
</dbReference>
<evidence type="ECO:0000313" key="2">
    <source>
        <dbReference type="Proteomes" id="UP000011750"/>
    </source>
</evidence>
<organism evidence="1 2">
    <name type="scientific">Brassica campestris</name>
    <name type="common">Field mustard</name>
    <dbReference type="NCBI Taxonomy" id="3711"/>
    <lineage>
        <taxon>Eukaryota</taxon>
        <taxon>Viridiplantae</taxon>
        <taxon>Streptophyta</taxon>
        <taxon>Embryophyta</taxon>
        <taxon>Tracheophyta</taxon>
        <taxon>Spermatophyta</taxon>
        <taxon>Magnoliopsida</taxon>
        <taxon>eudicotyledons</taxon>
        <taxon>Gunneridae</taxon>
        <taxon>Pentapetalae</taxon>
        <taxon>rosids</taxon>
        <taxon>malvids</taxon>
        <taxon>Brassicales</taxon>
        <taxon>Brassicaceae</taxon>
        <taxon>Brassiceae</taxon>
        <taxon>Brassica</taxon>
    </lineage>
</organism>
<dbReference type="HOGENOM" id="CLU_1143972_0_0_1"/>
<reference evidence="1 2" key="2">
    <citation type="journal article" date="2018" name="Hortic Res">
        <title>Improved Brassica rapa reference genome by single-molecule sequencing and chromosome conformation capture technologies.</title>
        <authorList>
            <person name="Zhang L."/>
            <person name="Cai X."/>
            <person name="Wu J."/>
            <person name="Liu M."/>
            <person name="Grob S."/>
            <person name="Cheng F."/>
            <person name="Liang J."/>
            <person name="Cai C."/>
            <person name="Liu Z."/>
            <person name="Liu B."/>
            <person name="Wang F."/>
            <person name="Li S."/>
            <person name="Liu F."/>
            <person name="Li X."/>
            <person name="Cheng L."/>
            <person name="Yang W."/>
            <person name="Li M.H."/>
            <person name="Grossniklaus U."/>
            <person name="Zheng H."/>
            <person name="Wang X."/>
        </authorList>
    </citation>
    <scope>NUCLEOTIDE SEQUENCE [LARGE SCALE GENOMIC DNA]</scope>
    <source>
        <strain evidence="1 2">cv. Chiifu-401-42</strain>
    </source>
</reference>
<proteinExistence type="predicted"/>
<accession>M4DCJ6</accession>
<dbReference type="InParanoid" id="M4DCJ6"/>
<sequence>MISDSIPIELSRVSYSPSKSTVRARYVEHILFASASESIEKPSSSLVVTPKFHMKFPPEGMPIYHLDDRQFAYGYASGLIYFYGMWTKMMAEDGVPVIRNPKTGRYEILPYIYSLAHTKSTSSLVTWACDPSGDNKLMELWTSFYEAIRSFDPDRPLLIYEKDVLLIFPFLSSHHHFKHSDSSIALHHTCRVRRRIVYGDMKTEYMLLILEWLELNLIIQRIDLPKDMTRETGTLGYTGYGGS</sequence>
<reference evidence="1" key="3">
    <citation type="submission" date="2023-03" db="UniProtKB">
        <authorList>
            <consortium name="EnsemblPlants"/>
        </authorList>
    </citation>
    <scope>IDENTIFICATION</scope>
    <source>
        <strain evidence="1">cv. Chiifu-401-42</strain>
    </source>
</reference>
<protein>
    <submittedName>
        <fullName evidence="1">Uncharacterized protein</fullName>
    </submittedName>
</protein>
<evidence type="ECO:0000313" key="1">
    <source>
        <dbReference type="EnsemblPlants" id="Bra014211.1-P"/>
    </source>
</evidence>
<name>M4DCJ6_BRACM</name>
<dbReference type="EnsemblPlants" id="Bra014211.1">
    <property type="protein sequence ID" value="Bra014211.1-P"/>
    <property type="gene ID" value="Bra014211"/>
</dbReference>